<accession>A0A1I6UX38</accession>
<gene>
    <name evidence="1" type="ORF">SAMN04487906_2697</name>
</gene>
<dbReference type="AlphaFoldDB" id="A0A1I6UX38"/>
<evidence type="ECO:0008006" key="3">
    <source>
        <dbReference type="Google" id="ProtNLM"/>
    </source>
</evidence>
<evidence type="ECO:0000313" key="2">
    <source>
        <dbReference type="Proteomes" id="UP000183209"/>
    </source>
</evidence>
<evidence type="ECO:0000313" key="1">
    <source>
        <dbReference type="EMBL" id="SFT06000.1"/>
    </source>
</evidence>
<dbReference type="EMBL" id="FPAG01000008">
    <property type="protein sequence ID" value="SFT06000.1"/>
    <property type="molecule type" value="Genomic_DNA"/>
</dbReference>
<name>A0A1I6UX38_9FLAO</name>
<protein>
    <recommendedName>
        <fullName evidence="3">DUF3052 domain-containing protein</fullName>
    </recommendedName>
</protein>
<reference evidence="1 2" key="1">
    <citation type="submission" date="2016-10" db="EMBL/GenBank/DDBJ databases">
        <authorList>
            <person name="de Groot N.N."/>
        </authorList>
    </citation>
    <scope>NUCLEOTIDE SEQUENCE [LARGE SCALE GENOMIC DNA]</scope>
    <source>
        <strain evidence="1 2">CGMCC 1.6114</strain>
    </source>
</reference>
<organism evidence="1 2">
    <name type="scientific">Zhouia amylolytica</name>
    <dbReference type="NCBI Taxonomy" id="376730"/>
    <lineage>
        <taxon>Bacteria</taxon>
        <taxon>Pseudomonadati</taxon>
        <taxon>Bacteroidota</taxon>
        <taxon>Flavobacteriia</taxon>
        <taxon>Flavobacteriales</taxon>
        <taxon>Flavobacteriaceae</taxon>
        <taxon>Zhouia</taxon>
    </lineage>
</organism>
<sequence length="162" mass="19038">MLLGTDDLYPYLSRVALLKIKHPQVKTLFQKLKLENQQEILVINEPDGFNEQLAELTGIDVIESLVQINQVEFALVFVKTIEEFERQTQTLLPKLKDDIVLWVAHPRKVSKTLKTDITNDYAWSPLIKNCYTQVGYLKINDDWEALRFRKLEYTKCKEIKNR</sequence>
<dbReference type="Proteomes" id="UP000183209">
    <property type="component" value="Unassembled WGS sequence"/>
</dbReference>
<proteinExistence type="predicted"/>